<organism evidence="1 2">
    <name type="scientific">Coprinellus micaceus</name>
    <name type="common">Glistening ink-cap mushroom</name>
    <name type="synonym">Coprinus micaceus</name>
    <dbReference type="NCBI Taxonomy" id="71717"/>
    <lineage>
        <taxon>Eukaryota</taxon>
        <taxon>Fungi</taxon>
        <taxon>Dikarya</taxon>
        <taxon>Basidiomycota</taxon>
        <taxon>Agaricomycotina</taxon>
        <taxon>Agaricomycetes</taxon>
        <taxon>Agaricomycetidae</taxon>
        <taxon>Agaricales</taxon>
        <taxon>Agaricineae</taxon>
        <taxon>Psathyrellaceae</taxon>
        <taxon>Coprinellus</taxon>
    </lineage>
</organism>
<protein>
    <submittedName>
        <fullName evidence="1">Uncharacterized protein</fullName>
    </submittedName>
</protein>
<accession>A0A4Y7SBK0</accession>
<keyword evidence="2" id="KW-1185">Reference proteome</keyword>
<sequence>MDSAHAEAAVVLINAGADRTRENLENETPEQVLGVGGREQKTRPTICYRPVRERV</sequence>
<dbReference type="STRING" id="71717.A0A4Y7SBK0"/>
<dbReference type="AlphaFoldDB" id="A0A4Y7SBK0"/>
<proteinExistence type="predicted"/>
<evidence type="ECO:0000313" key="2">
    <source>
        <dbReference type="Proteomes" id="UP000298030"/>
    </source>
</evidence>
<feature type="non-terminal residue" evidence="1">
    <location>
        <position position="55"/>
    </location>
</feature>
<dbReference type="EMBL" id="QPFP01000216">
    <property type="protein sequence ID" value="TEB18905.1"/>
    <property type="molecule type" value="Genomic_DNA"/>
</dbReference>
<dbReference type="Proteomes" id="UP000298030">
    <property type="component" value="Unassembled WGS sequence"/>
</dbReference>
<gene>
    <name evidence="1" type="ORF">FA13DRAFT_1744928</name>
</gene>
<dbReference type="OrthoDB" id="539213at2759"/>
<reference evidence="1 2" key="1">
    <citation type="journal article" date="2019" name="Nat. Ecol. Evol.">
        <title>Megaphylogeny resolves global patterns of mushroom evolution.</title>
        <authorList>
            <person name="Varga T."/>
            <person name="Krizsan K."/>
            <person name="Foldi C."/>
            <person name="Dima B."/>
            <person name="Sanchez-Garcia M."/>
            <person name="Sanchez-Ramirez S."/>
            <person name="Szollosi G.J."/>
            <person name="Szarkandi J.G."/>
            <person name="Papp V."/>
            <person name="Albert L."/>
            <person name="Andreopoulos W."/>
            <person name="Angelini C."/>
            <person name="Antonin V."/>
            <person name="Barry K.W."/>
            <person name="Bougher N.L."/>
            <person name="Buchanan P."/>
            <person name="Buyck B."/>
            <person name="Bense V."/>
            <person name="Catcheside P."/>
            <person name="Chovatia M."/>
            <person name="Cooper J."/>
            <person name="Damon W."/>
            <person name="Desjardin D."/>
            <person name="Finy P."/>
            <person name="Geml J."/>
            <person name="Haridas S."/>
            <person name="Hughes K."/>
            <person name="Justo A."/>
            <person name="Karasinski D."/>
            <person name="Kautmanova I."/>
            <person name="Kiss B."/>
            <person name="Kocsube S."/>
            <person name="Kotiranta H."/>
            <person name="LaButti K.M."/>
            <person name="Lechner B.E."/>
            <person name="Liimatainen K."/>
            <person name="Lipzen A."/>
            <person name="Lukacs Z."/>
            <person name="Mihaltcheva S."/>
            <person name="Morgado L.N."/>
            <person name="Niskanen T."/>
            <person name="Noordeloos M.E."/>
            <person name="Ohm R.A."/>
            <person name="Ortiz-Santana B."/>
            <person name="Ovrebo C."/>
            <person name="Racz N."/>
            <person name="Riley R."/>
            <person name="Savchenko A."/>
            <person name="Shiryaev A."/>
            <person name="Soop K."/>
            <person name="Spirin V."/>
            <person name="Szebenyi C."/>
            <person name="Tomsovsky M."/>
            <person name="Tulloss R.E."/>
            <person name="Uehling J."/>
            <person name="Grigoriev I.V."/>
            <person name="Vagvolgyi C."/>
            <person name="Papp T."/>
            <person name="Martin F.M."/>
            <person name="Miettinen O."/>
            <person name="Hibbett D.S."/>
            <person name="Nagy L.G."/>
        </authorList>
    </citation>
    <scope>NUCLEOTIDE SEQUENCE [LARGE SCALE GENOMIC DNA]</scope>
    <source>
        <strain evidence="1 2">FP101781</strain>
    </source>
</reference>
<comment type="caution">
    <text evidence="1">The sequence shown here is derived from an EMBL/GenBank/DDBJ whole genome shotgun (WGS) entry which is preliminary data.</text>
</comment>
<evidence type="ECO:0000313" key="1">
    <source>
        <dbReference type="EMBL" id="TEB18905.1"/>
    </source>
</evidence>
<name>A0A4Y7SBK0_COPMI</name>